<dbReference type="EMBL" id="BART01027798">
    <property type="protein sequence ID" value="GAG97422.1"/>
    <property type="molecule type" value="Genomic_DNA"/>
</dbReference>
<feature type="non-terminal residue" evidence="2">
    <location>
        <position position="1"/>
    </location>
</feature>
<dbReference type="AlphaFoldDB" id="X1CWT8"/>
<dbReference type="InterPro" id="IPR011042">
    <property type="entry name" value="6-blade_b-propeller_TolB-like"/>
</dbReference>
<dbReference type="Gene3D" id="2.120.10.30">
    <property type="entry name" value="TolB, C-terminal domain"/>
    <property type="match status" value="2"/>
</dbReference>
<dbReference type="SUPFAM" id="SSF82171">
    <property type="entry name" value="DPP6 N-terminal domain-like"/>
    <property type="match status" value="1"/>
</dbReference>
<dbReference type="PANTHER" id="PTHR36842:SF1">
    <property type="entry name" value="PROTEIN TOLB"/>
    <property type="match status" value="1"/>
</dbReference>
<evidence type="ECO:0000256" key="1">
    <source>
        <dbReference type="ARBA" id="ARBA00009820"/>
    </source>
</evidence>
<sequence>PFKGDASHGIWHPYKKKIVFQGRIKGSEKYNIFTYDLISNKTLRLTREESNINPIWSHDGEKIYFCSDRQMKNKPSGWVSYYCLFVMDSNGLNQKVLFEDPSFDTFLPSIRSDGKFIAFSRRQESRYELWIMNVQNPNVRFNLTGKGFCRLGWNPANLNEVVFVKDRKDLMGDGMLYTDVIVGHLIIDESGLKDFKTVLNLTKERFHDYPNCPSDTCPSWSPDGRKIILSSTNDMVRSLDSPNWNLYIINSDGTGGKEIGGDRFSRAYFPSW</sequence>
<gene>
    <name evidence="2" type="ORF">S01H4_49185</name>
</gene>
<name>X1CWT8_9ZZZZ</name>
<organism evidence="2">
    <name type="scientific">marine sediment metagenome</name>
    <dbReference type="NCBI Taxonomy" id="412755"/>
    <lineage>
        <taxon>unclassified sequences</taxon>
        <taxon>metagenomes</taxon>
        <taxon>ecological metagenomes</taxon>
    </lineage>
</organism>
<comment type="similarity">
    <text evidence="1">Belongs to the TolB family.</text>
</comment>
<reference evidence="2" key="1">
    <citation type="journal article" date="2014" name="Front. Microbiol.">
        <title>High frequency of phylogenetically diverse reductive dehalogenase-homologous genes in deep subseafloor sedimentary metagenomes.</title>
        <authorList>
            <person name="Kawai M."/>
            <person name="Futagami T."/>
            <person name="Toyoda A."/>
            <person name="Takaki Y."/>
            <person name="Nishi S."/>
            <person name="Hori S."/>
            <person name="Arai W."/>
            <person name="Tsubouchi T."/>
            <person name="Morono Y."/>
            <person name="Uchiyama I."/>
            <person name="Ito T."/>
            <person name="Fujiyama A."/>
            <person name="Inagaki F."/>
            <person name="Takami H."/>
        </authorList>
    </citation>
    <scope>NUCLEOTIDE SEQUENCE</scope>
    <source>
        <strain evidence="2">Expedition CK06-06</strain>
    </source>
</reference>
<accession>X1CWT8</accession>
<dbReference type="PANTHER" id="PTHR36842">
    <property type="entry name" value="PROTEIN TOLB HOMOLOG"/>
    <property type="match status" value="1"/>
</dbReference>
<dbReference type="Pfam" id="PF07676">
    <property type="entry name" value="PD40"/>
    <property type="match status" value="3"/>
</dbReference>
<protein>
    <recommendedName>
        <fullName evidence="3">Dipeptidylpeptidase IV N-terminal domain-containing protein</fullName>
    </recommendedName>
</protein>
<dbReference type="InterPro" id="IPR011659">
    <property type="entry name" value="WD40"/>
</dbReference>
<comment type="caution">
    <text evidence="2">The sequence shown here is derived from an EMBL/GenBank/DDBJ whole genome shotgun (WGS) entry which is preliminary data.</text>
</comment>
<evidence type="ECO:0000313" key="2">
    <source>
        <dbReference type="EMBL" id="GAG97422.1"/>
    </source>
</evidence>
<proteinExistence type="inferred from homology"/>
<evidence type="ECO:0008006" key="3">
    <source>
        <dbReference type="Google" id="ProtNLM"/>
    </source>
</evidence>